<feature type="compositionally biased region" description="Polar residues" evidence="1">
    <location>
        <begin position="135"/>
        <end position="151"/>
    </location>
</feature>
<dbReference type="Proteomes" id="UP000028999">
    <property type="component" value="Unassembled WGS sequence"/>
</dbReference>
<name>A0A078G6T9_BRANA</name>
<proteinExistence type="predicted"/>
<evidence type="ECO:0000256" key="1">
    <source>
        <dbReference type="SAM" id="MobiDB-lite"/>
    </source>
</evidence>
<dbReference type="OMA" id="PINDTRV"/>
<evidence type="ECO:0000313" key="3">
    <source>
        <dbReference type="Proteomes" id="UP000028999"/>
    </source>
</evidence>
<dbReference type="PaxDb" id="3708-A0A078G6T9"/>
<gene>
    <name evidence="2" type="primary">BnaC01g23870D</name>
    <name evidence="2" type="ORF">GSBRNA2T00012359001</name>
</gene>
<dbReference type="Gramene" id="CDY20353">
    <property type="protein sequence ID" value="CDY20353"/>
    <property type="gene ID" value="GSBRNA2T00012359001"/>
</dbReference>
<keyword evidence="3" id="KW-1185">Reference proteome</keyword>
<feature type="region of interest" description="Disordered" evidence="1">
    <location>
        <begin position="88"/>
        <end position="151"/>
    </location>
</feature>
<reference evidence="2 3" key="1">
    <citation type="journal article" date="2014" name="Science">
        <title>Plant genetics. Early allopolyploid evolution in the post-Neolithic Brassica napus oilseed genome.</title>
        <authorList>
            <person name="Chalhoub B."/>
            <person name="Denoeud F."/>
            <person name="Liu S."/>
            <person name="Parkin I.A."/>
            <person name="Tang H."/>
            <person name="Wang X."/>
            <person name="Chiquet J."/>
            <person name="Belcram H."/>
            <person name="Tong C."/>
            <person name="Samans B."/>
            <person name="Correa M."/>
            <person name="Da Silva C."/>
            <person name="Just J."/>
            <person name="Falentin C."/>
            <person name="Koh C.S."/>
            <person name="Le Clainche I."/>
            <person name="Bernard M."/>
            <person name="Bento P."/>
            <person name="Noel B."/>
            <person name="Labadie K."/>
            <person name="Alberti A."/>
            <person name="Charles M."/>
            <person name="Arnaud D."/>
            <person name="Guo H."/>
            <person name="Daviaud C."/>
            <person name="Alamery S."/>
            <person name="Jabbari K."/>
            <person name="Zhao M."/>
            <person name="Edger P.P."/>
            <person name="Chelaifa H."/>
            <person name="Tack D."/>
            <person name="Lassalle G."/>
            <person name="Mestiri I."/>
            <person name="Schnel N."/>
            <person name="Le Paslier M.C."/>
            <person name="Fan G."/>
            <person name="Renault V."/>
            <person name="Bayer P.E."/>
            <person name="Golicz A.A."/>
            <person name="Manoli S."/>
            <person name="Lee T.H."/>
            <person name="Thi V.H."/>
            <person name="Chalabi S."/>
            <person name="Hu Q."/>
            <person name="Fan C."/>
            <person name="Tollenaere R."/>
            <person name="Lu Y."/>
            <person name="Battail C."/>
            <person name="Shen J."/>
            <person name="Sidebottom C.H."/>
            <person name="Wang X."/>
            <person name="Canaguier A."/>
            <person name="Chauveau A."/>
            <person name="Berard A."/>
            <person name="Deniot G."/>
            <person name="Guan M."/>
            <person name="Liu Z."/>
            <person name="Sun F."/>
            <person name="Lim Y.P."/>
            <person name="Lyons E."/>
            <person name="Town C.D."/>
            <person name="Bancroft I."/>
            <person name="Wang X."/>
            <person name="Meng J."/>
            <person name="Ma J."/>
            <person name="Pires J.C."/>
            <person name="King G.J."/>
            <person name="Brunel D."/>
            <person name="Delourme R."/>
            <person name="Renard M."/>
            <person name="Aury J.M."/>
            <person name="Adams K.L."/>
            <person name="Batley J."/>
            <person name="Snowdon R.J."/>
            <person name="Tost J."/>
            <person name="Edwards D."/>
            <person name="Zhou Y."/>
            <person name="Hua W."/>
            <person name="Sharpe A.G."/>
            <person name="Paterson A.H."/>
            <person name="Guan C."/>
            <person name="Wincker P."/>
        </authorList>
    </citation>
    <scope>NUCLEOTIDE SEQUENCE [LARGE SCALE GENOMIC DNA]</scope>
    <source>
        <strain evidence="3">cv. Darmor-bzh</strain>
    </source>
</reference>
<feature type="compositionally biased region" description="Polar residues" evidence="1">
    <location>
        <begin position="89"/>
        <end position="99"/>
    </location>
</feature>
<evidence type="ECO:0000313" key="2">
    <source>
        <dbReference type="EMBL" id="CDY20353.1"/>
    </source>
</evidence>
<dbReference type="AlphaFoldDB" id="A0A078G6T9"/>
<accession>A0A078G6T9</accession>
<organism evidence="2 3">
    <name type="scientific">Brassica napus</name>
    <name type="common">Rape</name>
    <dbReference type="NCBI Taxonomy" id="3708"/>
    <lineage>
        <taxon>Eukaryota</taxon>
        <taxon>Viridiplantae</taxon>
        <taxon>Streptophyta</taxon>
        <taxon>Embryophyta</taxon>
        <taxon>Tracheophyta</taxon>
        <taxon>Spermatophyta</taxon>
        <taxon>Magnoliopsida</taxon>
        <taxon>eudicotyledons</taxon>
        <taxon>Gunneridae</taxon>
        <taxon>Pentapetalae</taxon>
        <taxon>rosids</taxon>
        <taxon>malvids</taxon>
        <taxon>Brassicales</taxon>
        <taxon>Brassicaceae</taxon>
        <taxon>Brassiceae</taxon>
        <taxon>Brassica</taxon>
    </lineage>
</organism>
<dbReference type="EMBL" id="LK032106">
    <property type="protein sequence ID" value="CDY20353.1"/>
    <property type="molecule type" value="Genomic_DNA"/>
</dbReference>
<protein>
    <submittedName>
        <fullName evidence="2">BnaC01g23870D protein</fullName>
    </submittedName>
</protein>
<sequence length="151" mass="16929">MYAETSPDKNLCNKIVPTIKEYPSLPSILPKTHVKSTKVHVLKRYVLTNTGDTRYNWSKSAKVREHPIISCFSRRGKQKSLALGFSPISAPSKSDSGFLQKQRAARELDSGQLPSGRMRNPNRTHKFLKMALGPKTTSPINDTRVQNPQVP</sequence>